<gene>
    <name evidence="2" type="ORF">SAMN04487908_10850</name>
</gene>
<dbReference type="PROSITE" id="PS51257">
    <property type="entry name" value="PROKAR_LIPOPROTEIN"/>
    <property type="match status" value="1"/>
</dbReference>
<accession>A0A1M6FU14</accession>
<reference evidence="3" key="1">
    <citation type="submission" date="2016-11" db="EMBL/GenBank/DDBJ databases">
        <authorList>
            <person name="Varghese N."/>
            <person name="Submissions S."/>
        </authorList>
    </citation>
    <scope>NUCLEOTIDE SEQUENCE [LARGE SCALE GENOMIC DNA]</scope>
    <source>
        <strain evidence="3">DSM 26349</strain>
    </source>
</reference>
<evidence type="ECO:0000313" key="3">
    <source>
        <dbReference type="Proteomes" id="UP000184172"/>
    </source>
</evidence>
<evidence type="ECO:0000313" key="2">
    <source>
        <dbReference type="EMBL" id="SHJ01133.1"/>
    </source>
</evidence>
<dbReference type="InterPro" id="IPR013783">
    <property type="entry name" value="Ig-like_fold"/>
</dbReference>
<feature type="signal peptide" evidence="1">
    <location>
        <begin position="1"/>
        <end position="19"/>
    </location>
</feature>
<sequence>MKYNIFAYFLLALLSVSCADIKNRKTTIEVVDNNRHYYPVLAGQKLDIVFPIKNTGNNPLVISDVITSCGCLVSKKSSIEAIPEGDERLLILEYNSAKNVGFVDHYITLFGNFEGTDMYEIKFDVNVVPSAHYTKDYEELYQEEKDKDGNIKSFVDGDENNKSYYMD</sequence>
<dbReference type="Pfam" id="PF07610">
    <property type="entry name" value="DUF1573"/>
    <property type="match status" value="1"/>
</dbReference>
<name>A0A1M6FU14_9FLAO</name>
<dbReference type="OrthoDB" id="1033173at2"/>
<dbReference type="RefSeq" id="WP_073216982.1">
    <property type="nucleotide sequence ID" value="NZ_FNNS01000009.1"/>
</dbReference>
<dbReference type="Proteomes" id="UP000184172">
    <property type="component" value="Unassembled WGS sequence"/>
</dbReference>
<protein>
    <recommendedName>
        <fullName evidence="4">DUF1573 domain-containing protein</fullName>
    </recommendedName>
</protein>
<organism evidence="2 3">
    <name type="scientific">Aequorivita viscosa</name>
    <dbReference type="NCBI Taxonomy" id="797419"/>
    <lineage>
        <taxon>Bacteria</taxon>
        <taxon>Pseudomonadati</taxon>
        <taxon>Bacteroidota</taxon>
        <taxon>Flavobacteriia</taxon>
        <taxon>Flavobacteriales</taxon>
        <taxon>Flavobacteriaceae</taxon>
        <taxon>Aequorivita</taxon>
    </lineage>
</organism>
<dbReference type="Gene3D" id="2.60.40.10">
    <property type="entry name" value="Immunoglobulins"/>
    <property type="match status" value="1"/>
</dbReference>
<dbReference type="AlphaFoldDB" id="A0A1M6FU14"/>
<evidence type="ECO:0000256" key="1">
    <source>
        <dbReference type="SAM" id="SignalP"/>
    </source>
</evidence>
<proteinExistence type="predicted"/>
<keyword evidence="3" id="KW-1185">Reference proteome</keyword>
<feature type="chain" id="PRO_5009917496" description="DUF1573 domain-containing protein" evidence="1">
    <location>
        <begin position="20"/>
        <end position="167"/>
    </location>
</feature>
<dbReference type="STRING" id="797419.SAMN05216556_10966"/>
<evidence type="ECO:0008006" key="4">
    <source>
        <dbReference type="Google" id="ProtNLM"/>
    </source>
</evidence>
<dbReference type="InterPro" id="IPR011467">
    <property type="entry name" value="DUF1573"/>
</dbReference>
<keyword evidence="1" id="KW-0732">Signal</keyword>
<dbReference type="EMBL" id="FQYV01000008">
    <property type="protein sequence ID" value="SHJ01133.1"/>
    <property type="molecule type" value="Genomic_DNA"/>
</dbReference>